<dbReference type="InterPro" id="IPR041726">
    <property type="entry name" value="ACAD10_11_N"/>
</dbReference>
<dbReference type="EMBL" id="VMNW02000003">
    <property type="protein sequence ID" value="KAA9166016.1"/>
    <property type="molecule type" value="Genomic_DNA"/>
</dbReference>
<evidence type="ECO:0000313" key="3">
    <source>
        <dbReference type="EMBL" id="KAA9166016.1"/>
    </source>
</evidence>
<dbReference type="SUPFAM" id="SSF56112">
    <property type="entry name" value="Protein kinase-like (PK-like)"/>
    <property type="match status" value="1"/>
</dbReference>
<dbReference type="OrthoDB" id="3806873at2"/>
<dbReference type="InterPro" id="IPR011009">
    <property type="entry name" value="Kinase-like_dom_sf"/>
</dbReference>
<dbReference type="InterPro" id="IPR051678">
    <property type="entry name" value="AGP_Transferase"/>
</dbReference>
<dbReference type="GO" id="GO:0016740">
    <property type="term" value="F:transferase activity"/>
    <property type="evidence" value="ECO:0007669"/>
    <property type="project" value="UniProtKB-KW"/>
</dbReference>
<dbReference type="InterPro" id="IPR002575">
    <property type="entry name" value="Aminoglycoside_PTrfase"/>
</dbReference>
<dbReference type="Gene3D" id="3.30.200.20">
    <property type="entry name" value="Phosphorylase Kinase, domain 1"/>
    <property type="match status" value="1"/>
</dbReference>
<organism evidence="3 4">
    <name type="scientific">Amycolatopsis acidicola</name>
    <dbReference type="NCBI Taxonomy" id="2596893"/>
    <lineage>
        <taxon>Bacteria</taxon>
        <taxon>Bacillati</taxon>
        <taxon>Actinomycetota</taxon>
        <taxon>Actinomycetes</taxon>
        <taxon>Pseudonocardiales</taxon>
        <taxon>Pseudonocardiaceae</taxon>
        <taxon>Amycolatopsis</taxon>
    </lineage>
</organism>
<evidence type="ECO:0000259" key="2">
    <source>
        <dbReference type="Pfam" id="PF01636"/>
    </source>
</evidence>
<accession>A0A5N0VID9</accession>
<dbReference type="AlphaFoldDB" id="A0A5N0VID9"/>
<evidence type="ECO:0000256" key="1">
    <source>
        <dbReference type="SAM" id="MobiDB-lite"/>
    </source>
</evidence>
<comment type="caution">
    <text evidence="3">The sequence shown here is derived from an EMBL/GenBank/DDBJ whole genome shotgun (WGS) entry which is preliminary data.</text>
</comment>
<sequence>MVPVREASAEDGHDRAGADRDDGTLARWLADRAPEVHGSVTVRRIGNGQSNLTAAVTDEAGHRWVLRRPPPGRHDRTAHDVHREVRVLTALAGSPVPVPAVVASGQDEAGIDGPFYLMEHAQGEVLNDEQDAAGLPARERLTVSRDVAGVLAALHAVSPAEVGLSDLGRPDAYLERQLARLARNWSSWTVGREPHSEWEECRTRLAARIPGQQRVVITHGDYRLSNVVVAAGRINAVLDWELCTLGDPLADLAWLADDWRSPAEPATAIPSPTRVGGFLDRDEVVAGYADSAGIDVTDLPYYRAFTHWKAATLLQGVLRRRGDSGVRGTPSSAELEGTIHALLTEALELL</sequence>
<dbReference type="Proteomes" id="UP000319769">
    <property type="component" value="Unassembled WGS sequence"/>
</dbReference>
<feature type="compositionally biased region" description="Basic and acidic residues" evidence="1">
    <location>
        <begin position="7"/>
        <end position="22"/>
    </location>
</feature>
<dbReference type="PANTHER" id="PTHR21310">
    <property type="entry name" value="AMINOGLYCOSIDE PHOSPHOTRANSFERASE-RELATED-RELATED"/>
    <property type="match status" value="1"/>
</dbReference>
<dbReference type="Pfam" id="PF01636">
    <property type="entry name" value="APH"/>
    <property type="match status" value="1"/>
</dbReference>
<protein>
    <submittedName>
        <fullName evidence="3">Phosphotransferase family protein</fullName>
    </submittedName>
</protein>
<dbReference type="Gene3D" id="3.90.1200.10">
    <property type="match status" value="1"/>
</dbReference>
<feature type="region of interest" description="Disordered" evidence="1">
    <location>
        <begin position="1"/>
        <end position="22"/>
    </location>
</feature>
<dbReference type="PANTHER" id="PTHR21310:SF40">
    <property type="entry name" value="AMINOGLYCOSIDE PHOSPHOTRANSFERASE DOMAIN-CONTAINING PROTEIN-RELATED"/>
    <property type="match status" value="1"/>
</dbReference>
<dbReference type="CDD" id="cd05154">
    <property type="entry name" value="ACAD10_11_N-like"/>
    <property type="match status" value="1"/>
</dbReference>
<reference evidence="3" key="1">
    <citation type="submission" date="2019-09" db="EMBL/GenBank/DDBJ databases">
        <authorList>
            <person name="Teo W.F.A."/>
            <person name="Duangmal K."/>
        </authorList>
    </citation>
    <scope>NUCLEOTIDE SEQUENCE [LARGE SCALE GENOMIC DNA]</scope>
    <source>
        <strain evidence="3">K81G1</strain>
    </source>
</reference>
<proteinExistence type="predicted"/>
<gene>
    <name evidence="3" type="ORF">FPZ12_003435</name>
</gene>
<feature type="domain" description="Aminoglycoside phosphotransferase" evidence="2">
    <location>
        <begin position="41"/>
        <end position="266"/>
    </location>
</feature>
<keyword evidence="4" id="KW-1185">Reference proteome</keyword>
<name>A0A5N0VID9_9PSEU</name>
<evidence type="ECO:0000313" key="4">
    <source>
        <dbReference type="Proteomes" id="UP000319769"/>
    </source>
</evidence>